<accession>A0A8B8AE02</accession>
<proteinExistence type="predicted"/>
<gene>
    <name evidence="3 4" type="primary">LOC111101459</name>
</gene>
<evidence type="ECO:0000256" key="1">
    <source>
        <dbReference type="SAM" id="SignalP"/>
    </source>
</evidence>
<dbReference type="AlphaFoldDB" id="A0A8B8AE02"/>
<sequence length="517" mass="57079">MWRLSIAGRSMVTVSFTLLMTSFFRGIGSLPVNGCPMLGCRPSGTFGFDLDISGQVALAWPKSFKQPSTPEALGCVGNGELIVCQGDGKTNRGYVGLEVENGSLAWSDKVLQRPSLPIMDVFGDVVGTDGRKLVMYEADGTLVKPVIQEKDLSPVFSITFSNNNIFAMVSKRGLLVTVEANGVPHAYMEFRGWEERVNGTFIPIAPPVVFGHRIYILTAFRPDDKKSQLSLQRLYAVDIFNTLSGKLKVAWYFNFERLSPKRPSFSRRRDTKDSIPAQILMNTDTGILYINLPPLQNSDDGLHVLWALKDELNTTAPTLLFKTPQPVSQIAMYESGKSLLENPMTRTYHGERTPNREGFASKDDGVAGDDATLWAVSTDKKLILGLSPHDGTVWSQLLLKNILNMTATVTSRIMVAKSANPQNSFLIFGIEVDTSNDNSISETFKNLCSRNSVSPYLKYYVVCIQLETSVVHWVKDTPNQYPVIGQITGIKRTKSKAGMLVCTTNGSEDSEIFALIT</sequence>
<feature type="signal peptide" evidence="1">
    <location>
        <begin position="1"/>
        <end position="29"/>
    </location>
</feature>
<dbReference type="RefSeq" id="XP_022289666.1">
    <property type="nucleotide sequence ID" value="XM_022433958.1"/>
</dbReference>
<organism evidence="2 3">
    <name type="scientific">Crassostrea virginica</name>
    <name type="common">Eastern oyster</name>
    <dbReference type="NCBI Taxonomy" id="6565"/>
    <lineage>
        <taxon>Eukaryota</taxon>
        <taxon>Metazoa</taxon>
        <taxon>Spiralia</taxon>
        <taxon>Lophotrochozoa</taxon>
        <taxon>Mollusca</taxon>
        <taxon>Bivalvia</taxon>
        <taxon>Autobranchia</taxon>
        <taxon>Pteriomorphia</taxon>
        <taxon>Ostreida</taxon>
        <taxon>Ostreoidea</taxon>
        <taxon>Ostreidae</taxon>
        <taxon>Crassostrea</taxon>
    </lineage>
</organism>
<dbReference type="KEGG" id="cvn:111101459"/>
<evidence type="ECO:0000313" key="3">
    <source>
        <dbReference type="RefSeq" id="XP_022289666.1"/>
    </source>
</evidence>
<dbReference type="GeneID" id="111101459"/>
<reference evidence="3 4" key="1">
    <citation type="submission" date="2025-04" db="UniProtKB">
        <authorList>
            <consortium name="RefSeq"/>
        </authorList>
    </citation>
    <scope>IDENTIFICATION</scope>
    <source>
        <tissue evidence="3 4">Whole sample</tissue>
    </source>
</reference>
<evidence type="ECO:0000313" key="2">
    <source>
        <dbReference type="Proteomes" id="UP000694844"/>
    </source>
</evidence>
<name>A0A8B8AE02_CRAVI</name>
<dbReference type="RefSeq" id="XP_022289668.1">
    <property type="nucleotide sequence ID" value="XM_022433960.1"/>
</dbReference>
<protein>
    <submittedName>
        <fullName evidence="3 4">Uncharacterized protein LOC111101459</fullName>
    </submittedName>
</protein>
<keyword evidence="1" id="KW-0732">Signal</keyword>
<keyword evidence="2" id="KW-1185">Reference proteome</keyword>
<feature type="chain" id="PRO_5044665824" evidence="1">
    <location>
        <begin position="30"/>
        <end position="517"/>
    </location>
</feature>
<evidence type="ECO:0000313" key="4">
    <source>
        <dbReference type="RefSeq" id="XP_022289668.1"/>
    </source>
</evidence>
<dbReference type="OrthoDB" id="6116336at2759"/>
<dbReference type="Proteomes" id="UP000694844">
    <property type="component" value="Chromosome 6"/>
</dbReference>